<feature type="region of interest" description="Disordered" evidence="1">
    <location>
        <begin position="194"/>
        <end position="216"/>
    </location>
</feature>
<feature type="transmembrane region" description="Helical" evidence="2">
    <location>
        <begin position="78"/>
        <end position="100"/>
    </location>
</feature>
<keyword evidence="2" id="KW-0812">Transmembrane</keyword>
<accession>G8Y789</accession>
<reference evidence="5" key="2">
    <citation type="journal article" date="2012" name="G3 (Bethesda)">
        <title>Pichia sorbitophila, an interspecies yeast hybrid reveals early steps of genome resolution following polyploidization.</title>
        <authorList>
            <person name="Leh Louis V."/>
            <person name="Despons L."/>
            <person name="Friedrich A."/>
            <person name="Martin T."/>
            <person name="Durrens P."/>
            <person name="Casaregola S."/>
            <person name="Neuveglise C."/>
            <person name="Fairhead C."/>
            <person name="Marck C."/>
            <person name="Cruz J.A."/>
            <person name="Straub M.L."/>
            <person name="Kugler V."/>
            <person name="Sacerdot C."/>
            <person name="Uzunov Z."/>
            <person name="Thierry A."/>
            <person name="Weiss S."/>
            <person name="Bleykasten C."/>
            <person name="De Montigny J."/>
            <person name="Jacques N."/>
            <person name="Jung P."/>
            <person name="Lemaire M."/>
            <person name="Mallet S."/>
            <person name="Morel G."/>
            <person name="Richard G.F."/>
            <person name="Sarkar A."/>
            <person name="Savel G."/>
            <person name="Schacherer J."/>
            <person name="Seret M.L."/>
            <person name="Talla E."/>
            <person name="Samson G."/>
            <person name="Jubin C."/>
            <person name="Poulain J."/>
            <person name="Vacherie B."/>
            <person name="Barbe V."/>
            <person name="Pelletier E."/>
            <person name="Sherman D.J."/>
            <person name="Westhof E."/>
            <person name="Weissenbach J."/>
            <person name="Baret P.V."/>
            <person name="Wincker P."/>
            <person name="Gaillardin C."/>
            <person name="Dujon B."/>
            <person name="Souciet J.L."/>
        </authorList>
    </citation>
    <scope>NUCLEOTIDE SEQUENCE [LARGE SCALE GENOMIC DNA]</scope>
    <source>
        <strain evidence="5">ATCC MYA-4447 / BCRC 22081 / CBS 7064 / NBRC 10061 / NRRL Y-12695</strain>
    </source>
</reference>
<dbReference type="FunCoup" id="G8Y789">
    <property type="interactions" value="18"/>
</dbReference>
<sequence>MLGLSGRGLFRCCAPSRTTSRLFMPLQPSVTANRYFGKKSALTEEEQRAFQTHPILKRVPKFLRSYTRNFINAPVSHVTAFVILHELSAVVPLVGIWYIIHNYNFGIPLDLPSWAIEKGTKIIDSSLKSFDFSTFTLEDKAKFILEGAYSYAIVKSLFPLRIGFSLFFMPTFAKYFVVPFTRIFRFRKHRKVPEAKPGIGSSTEKEEIKKLKKPRL</sequence>
<dbReference type="PANTHER" id="PTHR28002">
    <property type="entry name" value="MIOREX COMPLEX COMPONENT 11"/>
    <property type="match status" value="1"/>
</dbReference>
<evidence type="ECO:0000313" key="5">
    <source>
        <dbReference type="Proteomes" id="UP000005222"/>
    </source>
</evidence>
<gene>
    <name evidence="4" type="primary">Piso0_004013</name>
    <name evidence="3" type="ORF">GNLVRS01_PISO0K07534g</name>
    <name evidence="4" type="ORF">GNLVRS01_PISO0L07535g</name>
</gene>
<dbReference type="InParanoid" id="G8Y789"/>
<keyword evidence="2" id="KW-1133">Transmembrane helix</keyword>
<dbReference type="Pfam" id="PF10306">
    <property type="entry name" value="FLILHELTA"/>
    <property type="match status" value="1"/>
</dbReference>
<dbReference type="InterPro" id="IPR018811">
    <property type="entry name" value="MRX11"/>
</dbReference>
<dbReference type="OrthoDB" id="5580261at2759"/>
<dbReference type="OMA" id="FINAPIS"/>
<dbReference type="AlphaFoldDB" id="G8Y789"/>
<feature type="transmembrane region" description="Helical" evidence="2">
    <location>
        <begin position="162"/>
        <end position="181"/>
    </location>
</feature>
<keyword evidence="5" id="KW-1185">Reference proteome</keyword>
<dbReference type="GO" id="GO:0005739">
    <property type="term" value="C:mitochondrion"/>
    <property type="evidence" value="ECO:0007669"/>
    <property type="project" value="TreeGrafter"/>
</dbReference>
<dbReference type="Proteomes" id="UP000005222">
    <property type="component" value="Chromosome L"/>
</dbReference>
<organism evidence="4 5">
    <name type="scientific">Pichia sorbitophila (strain ATCC MYA-4447 / BCRC 22081 / CBS 7064 / NBRC 10061 / NRRL Y-12695)</name>
    <name type="common">Hybrid yeast</name>
    <dbReference type="NCBI Taxonomy" id="559304"/>
    <lineage>
        <taxon>Eukaryota</taxon>
        <taxon>Fungi</taxon>
        <taxon>Dikarya</taxon>
        <taxon>Ascomycota</taxon>
        <taxon>Saccharomycotina</taxon>
        <taxon>Pichiomycetes</taxon>
        <taxon>Debaryomycetaceae</taxon>
        <taxon>Millerozyma</taxon>
    </lineage>
</organism>
<dbReference type="HOGENOM" id="CLU_071379_3_0_1"/>
<evidence type="ECO:0000313" key="3">
    <source>
        <dbReference type="EMBL" id="CCE83438.1"/>
    </source>
</evidence>
<dbReference type="Proteomes" id="UP000005222">
    <property type="component" value="Chromosome K"/>
</dbReference>
<reference evidence="4" key="1">
    <citation type="submission" date="2011-10" db="EMBL/GenBank/DDBJ databases">
        <authorList>
            <person name="Genoscope - CEA"/>
        </authorList>
    </citation>
    <scope>NUCLEOTIDE SEQUENCE</scope>
</reference>
<name>G8Y789_PICSO</name>
<dbReference type="EMBL" id="FO082048">
    <property type="protein sequence ID" value="CCE84469.1"/>
    <property type="molecule type" value="Genomic_DNA"/>
</dbReference>
<dbReference type="eggNOG" id="ENOG502S09K">
    <property type="taxonomic scope" value="Eukaryota"/>
</dbReference>
<evidence type="ECO:0000313" key="4">
    <source>
        <dbReference type="EMBL" id="CCE84469.1"/>
    </source>
</evidence>
<evidence type="ECO:0000256" key="1">
    <source>
        <dbReference type="SAM" id="MobiDB-lite"/>
    </source>
</evidence>
<keyword evidence="2" id="KW-0472">Membrane</keyword>
<dbReference type="EMBL" id="FO082049">
    <property type="protein sequence ID" value="CCE83438.1"/>
    <property type="molecule type" value="Genomic_DNA"/>
</dbReference>
<proteinExistence type="predicted"/>
<dbReference type="PANTHER" id="PTHR28002:SF1">
    <property type="entry name" value="MIOREX COMPLEX COMPONENT 11"/>
    <property type="match status" value="1"/>
</dbReference>
<evidence type="ECO:0000256" key="2">
    <source>
        <dbReference type="SAM" id="Phobius"/>
    </source>
</evidence>
<protein>
    <submittedName>
        <fullName evidence="4">Piso0_004013 protein</fullName>
    </submittedName>
</protein>